<dbReference type="GO" id="GO:0016787">
    <property type="term" value="F:hydrolase activity"/>
    <property type="evidence" value="ECO:0007669"/>
    <property type="project" value="UniProtKB-KW"/>
</dbReference>
<dbReference type="GO" id="GO:0003676">
    <property type="term" value="F:nucleic acid binding"/>
    <property type="evidence" value="ECO:0007669"/>
    <property type="project" value="InterPro"/>
</dbReference>
<evidence type="ECO:0000313" key="3">
    <source>
        <dbReference type="EMBL" id="VEU56625.1"/>
    </source>
</evidence>
<dbReference type="RefSeq" id="WP_024543882.1">
    <property type="nucleotide sequence ID" value="NZ_LR214938.2"/>
</dbReference>
<dbReference type="AlphaFoldDB" id="A0A448ZZG8"/>
<dbReference type="PANTHER" id="PTHR47618:SF1">
    <property type="entry name" value="BIFUNCTIONAL OLIGORIBONUCLEASE AND PAP PHOSPHATASE NRNA"/>
    <property type="match status" value="1"/>
</dbReference>
<geneLocation type="plasmid" evidence="3">
    <name>2</name>
</geneLocation>
<protein>
    <submittedName>
        <fullName evidence="3">Bifunctional oligoribonuclease and PAP phosphatase nrnA</fullName>
        <ecNumber evidence="3">3.1.-.-</ecNumber>
    </submittedName>
</protein>
<keyword evidence="3" id="KW-0378">Hydrolase</keyword>
<reference evidence="3" key="1">
    <citation type="submission" date="2019-01" db="EMBL/GenBank/DDBJ databases">
        <authorList>
            <consortium name="Pathogen Informatics"/>
        </authorList>
    </citation>
    <scope>NUCLEOTIDE SEQUENCE [LARGE SCALE GENOMIC DNA]</scope>
    <source>
        <strain evidence="3">NCTC10113</strain>
    </source>
</reference>
<gene>
    <name evidence="3" type="primary">nrnA_3</name>
    <name evidence="3" type="ORF">NCTC10113_01540</name>
</gene>
<dbReference type="Pfam" id="PF01368">
    <property type="entry name" value="DHH"/>
    <property type="match status" value="1"/>
</dbReference>
<feature type="domain" description="DHHA1" evidence="2">
    <location>
        <begin position="239"/>
        <end position="319"/>
    </location>
</feature>
<proteinExistence type="predicted"/>
<dbReference type="PANTHER" id="PTHR47618">
    <property type="entry name" value="BIFUNCTIONAL OLIGORIBONUCLEASE AND PAP PHOSPHATASE NRNA"/>
    <property type="match status" value="1"/>
</dbReference>
<dbReference type="InterPro" id="IPR003156">
    <property type="entry name" value="DHHA1_dom"/>
</dbReference>
<accession>A0A448ZZG8</accession>
<dbReference type="Gene3D" id="3.10.310.30">
    <property type="match status" value="1"/>
</dbReference>
<dbReference type="EMBL" id="LR214939">
    <property type="protein sequence ID" value="VEU56625.1"/>
    <property type="molecule type" value="Genomic_DNA"/>
</dbReference>
<dbReference type="EC" id="3.1.-.-" evidence="3"/>
<name>A0A448ZZG8_METSV</name>
<feature type="domain" description="DDH" evidence="1">
    <location>
        <begin position="18"/>
        <end position="162"/>
    </location>
</feature>
<dbReference type="Pfam" id="PF02272">
    <property type="entry name" value="DHHA1"/>
    <property type="match status" value="1"/>
</dbReference>
<evidence type="ECO:0000259" key="2">
    <source>
        <dbReference type="Pfam" id="PF02272"/>
    </source>
</evidence>
<evidence type="ECO:0000259" key="1">
    <source>
        <dbReference type="Pfam" id="PF01368"/>
    </source>
</evidence>
<organism evidence="3">
    <name type="scientific">Metamycoplasma salivarium</name>
    <name type="common">Mycoplasma salivarium</name>
    <dbReference type="NCBI Taxonomy" id="2124"/>
    <lineage>
        <taxon>Bacteria</taxon>
        <taxon>Bacillati</taxon>
        <taxon>Mycoplasmatota</taxon>
        <taxon>Mycoplasmoidales</taxon>
        <taxon>Metamycoplasmataceae</taxon>
        <taxon>Metamycoplasma</taxon>
    </lineage>
</organism>
<dbReference type="InterPro" id="IPR051319">
    <property type="entry name" value="Oligoribo/pAp-PDE_c-di-AMP_PDE"/>
</dbReference>
<sequence length="328" mass="38273">MAKNNWKTAFDALEKFDNIFIFHHIRPDGDCLGSQFGLRELLKTNYPNKNVFVFGDAIGNFPFMTWDFDDESKIDKKYYENSLGVVVDANNSNRIQNAEFLLDKRFTKLLRIDHHPVDPDINYDFTWEDNEYVASAEQIGYIAMQAKWKVSDAAARYIYLGINTDSGRFQYDYTQKRTFEVMGYLHSAPHFKVWDINLPLSYRDERKVRFSAYVLLNYKKQGKVLYFHVTKKLQKKFNLSENEANDVNVLANIGDCRVWVFFIDLDNGDIRCRIRSNSVFINKICEKYAPGGGHEMAAGATVHNKHEMKALINDLENEVIKYEQDNNN</sequence>
<dbReference type="InterPro" id="IPR001667">
    <property type="entry name" value="DDH_dom"/>
</dbReference>
<keyword evidence="3" id="KW-0614">Plasmid</keyword>
<dbReference type="InterPro" id="IPR038763">
    <property type="entry name" value="DHH_sf"/>
</dbReference>
<dbReference type="SUPFAM" id="SSF64182">
    <property type="entry name" value="DHH phosphoesterases"/>
    <property type="match status" value="1"/>
</dbReference>
<dbReference type="Gene3D" id="3.90.1640.10">
    <property type="entry name" value="inorganic pyrophosphatase (n-terminal core)"/>
    <property type="match status" value="1"/>
</dbReference>